<dbReference type="AlphaFoldDB" id="A0A1M5PBW7"/>
<keyword evidence="2" id="KW-1185">Reference proteome</keyword>
<evidence type="ECO:0000313" key="1">
    <source>
        <dbReference type="EMBL" id="SHG99195.1"/>
    </source>
</evidence>
<evidence type="ECO:0000313" key="2">
    <source>
        <dbReference type="Proteomes" id="UP000199758"/>
    </source>
</evidence>
<dbReference type="STRING" id="490188.SAMN04488068_2145"/>
<dbReference type="Pfam" id="PF04250">
    <property type="entry name" value="DUF429"/>
    <property type="match status" value="1"/>
</dbReference>
<name>A0A1M5PBW7_9GAMM</name>
<sequence length="255" mass="27003">MQTSMSTTPTQSMTEAAATTVVGVDGCKSGWIACWRSASRRLQAQVYADATALLAAHRDARVIGVDVPIGLSEHGPRASDALARQVLGGHRASSIFSAPVRGVLHARTQAEASALHKAIDGRGFGVQSFGILPKIREWDDALAADATAPGRVREVHPELSFAAMNAAQGGDGKGLVASKKSDDGQAQRIALLARHFPRRAIERLLADRASGVGRDDLIDALAVLWSAQRIERAQAHCLPPTPVRDRTGLASAIWV</sequence>
<protein>
    <submittedName>
        <fullName evidence="1">Predicted nuclease (RNAse H fold)</fullName>
    </submittedName>
</protein>
<dbReference type="Proteomes" id="UP000199758">
    <property type="component" value="Unassembled WGS sequence"/>
</dbReference>
<dbReference type="EMBL" id="FQWZ01000004">
    <property type="protein sequence ID" value="SHG99195.1"/>
    <property type="molecule type" value="Genomic_DNA"/>
</dbReference>
<reference evidence="1 2" key="1">
    <citation type="submission" date="2016-11" db="EMBL/GenBank/DDBJ databases">
        <authorList>
            <person name="Jaros S."/>
            <person name="Januszkiewicz K."/>
            <person name="Wedrychowicz H."/>
        </authorList>
    </citation>
    <scope>NUCLEOTIDE SEQUENCE [LARGE SCALE GENOMIC DNA]</scope>
    <source>
        <strain evidence="1 2">CGMCC 1.7049</strain>
    </source>
</reference>
<organism evidence="1 2">
    <name type="scientific">Hydrocarboniphaga daqingensis</name>
    <dbReference type="NCBI Taxonomy" id="490188"/>
    <lineage>
        <taxon>Bacteria</taxon>
        <taxon>Pseudomonadati</taxon>
        <taxon>Pseudomonadota</taxon>
        <taxon>Gammaproteobacteria</taxon>
        <taxon>Nevskiales</taxon>
        <taxon>Nevskiaceae</taxon>
        <taxon>Hydrocarboniphaga</taxon>
    </lineage>
</organism>
<accession>A0A1M5PBW7</accession>
<proteinExistence type="predicted"/>
<dbReference type="InterPro" id="IPR007362">
    <property type="entry name" value="DUF429"/>
</dbReference>
<gene>
    <name evidence="1" type="ORF">SAMN04488068_2145</name>
</gene>
<dbReference type="OrthoDB" id="9811476at2"/>